<dbReference type="EMBL" id="JALNMJ010000001">
    <property type="protein sequence ID" value="MCK7610580.1"/>
    <property type="molecule type" value="Genomic_DNA"/>
</dbReference>
<proteinExistence type="predicted"/>
<name>A0ABT0GMD4_9HYPH</name>
<protein>
    <submittedName>
        <fullName evidence="2">VOC family protein</fullName>
    </submittedName>
</protein>
<evidence type="ECO:0000313" key="3">
    <source>
        <dbReference type="Proteomes" id="UP001431221"/>
    </source>
</evidence>
<dbReference type="Gene3D" id="3.10.180.10">
    <property type="entry name" value="2,3-Dihydroxybiphenyl 1,2-Dioxygenase, domain 1"/>
    <property type="match status" value="1"/>
</dbReference>
<dbReference type="PANTHER" id="PTHR33993:SF14">
    <property type="entry name" value="GB|AAF24581.1"/>
    <property type="match status" value="1"/>
</dbReference>
<evidence type="ECO:0000259" key="1">
    <source>
        <dbReference type="PROSITE" id="PS51819"/>
    </source>
</evidence>
<accession>A0ABT0GMD4</accession>
<feature type="domain" description="VOC" evidence="1">
    <location>
        <begin position="10"/>
        <end position="121"/>
    </location>
</feature>
<comment type="caution">
    <text evidence="2">The sequence shown here is derived from an EMBL/GenBank/DDBJ whole genome shotgun (WGS) entry which is preliminary data.</text>
</comment>
<gene>
    <name evidence="2" type="ORF">M0H32_00285</name>
</gene>
<dbReference type="InterPro" id="IPR037523">
    <property type="entry name" value="VOC_core"/>
</dbReference>
<evidence type="ECO:0000313" key="2">
    <source>
        <dbReference type="EMBL" id="MCK7610580.1"/>
    </source>
</evidence>
<dbReference type="InterPro" id="IPR004360">
    <property type="entry name" value="Glyas_Fos-R_dOase_dom"/>
</dbReference>
<reference evidence="2" key="1">
    <citation type="submission" date="2022-04" db="EMBL/GenBank/DDBJ databases">
        <title>Roseibium sp. CAU 1639 isolated from mud.</title>
        <authorList>
            <person name="Kim W."/>
        </authorList>
    </citation>
    <scope>NUCLEOTIDE SEQUENCE</scope>
    <source>
        <strain evidence="2">CAU 1639</strain>
    </source>
</reference>
<organism evidence="2 3">
    <name type="scientific">Roseibium sediminicola</name>
    <dbReference type="NCBI Taxonomy" id="2933272"/>
    <lineage>
        <taxon>Bacteria</taxon>
        <taxon>Pseudomonadati</taxon>
        <taxon>Pseudomonadota</taxon>
        <taxon>Alphaproteobacteria</taxon>
        <taxon>Hyphomicrobiales</taxon>
        <taxon>Stappiaceae</taxon>
        <taxon>Roseibium</taxon>
    </lineage>
</organism>
<dbReference type="RefSeq" id="WP_248149277.1">
    <property type="nucleotide sequence ID" value="NZ_JALNMJ010000001.1"/>
</dbReference>
<dbReference type="CDD" id="cd07247">
    <property type="entry name" value="SgaA_N_like"/>
    <property type="match status" value="1"/>
</dbReference>
<dbReference type="Pfam" id="PF00903">
    <property type="entry name" value="Glyoxalase"/>
    <property type="match status" value="1"/>
</dbReference>
<dbReference type="PANTHER" id="PTHR33993">
    <property type="entry name" value="GLYOXALASE-RELATED"/>
    <property type="match status" value="1"/>
</dbReference>
<dbReference type="Proteomes" id="UP001431221">
    <property type="component" value="Unassembled WGS sequence"/>
</dbReference>
<sequence>MSNPMQTHGAFSWMELHSGDSGKAKDFYSSLLGWRTEEMEMPDMTYSVIANGEDKIGGFPPMAADTPRWLPYVTVDDVDARVEKAKSLGATIAMEPFSVPTVGRMATIVDPVGGVIALITYEAPSE</sequence>
<keyword evidence="3" id="KW-1185">Reference proteome</keyword>
<dbReference type="InterPro" id="IPR052164">
    <property type="entry name" value="Anthracycline_SecMetBiosynth"/>
</dbReference>
<dbReference type="PROSITE" id="PS51819">
    <property type="entry name" value="VOC"/>
    <property type="match status" value="1"/>
</dbReference>
<dbReference type="SUPFAM" id="SSF54593">
    <property type="entry name" value="Glyoxalase/Bleomycin resistance protein/Dihydroxybiphenyl dioxygenase"/>
    <property type="match status" value="1"/>
</dbReference>
<dbReference type="InterPro" id="IPR029068">
    <property type="entry name" value="Glyas_Bleomycin-R_OHBP_Dase"/>
</dbReference>